<organism evidence="2 3">
    <name type="scientific">Aureimonas pseudogalii</name>
    <dbReference type="NCBI Taxonomy" id="1744844"/>
    <lineage>
        <taxon>Bacteria</taxon>
        <taxon>Pseudomonadati</taxon>
        <taxon>Pseudomonadota</taxon>
        <taxon>Alphaproteobacteria</taxon>
        <taxon>Hyphomicrobiales</taxon>
        <taxon>Aurantimonadaceae</taxon>
        <taxon>Aureimonas</taxon>
    </lineage>
</organism>
<name>A0A7W6H6C4_9HYPH</name>
<comment type="caution">
    <text evidence="2">The sequence shown here is derived from an EMBL/GenBank/DDBJ whole genome shotgun (WGS) entry which is preliminary data.</text>
</comment>
<protein>
    <submittedName>
        <fullName evidence="2">Uncharacterized protein</fullName>
    </submittedName>
</protein>
<feature type="compositionally biased region" description="Basic and acidic residues" evidence="1">
    <location>
        <begin position="32"/>
        <end position="42"/>
    </location>
</feature>
<dbReference type="RefSeq" id="WP_183200965.1">
    <property type="nucleotide sequence ID" value="NZ_JACIEK010000010.1"/>
</dbReference>
<feature type="compositionally biased region" description="Basic and acidic residues" evidence="1">
    <location>
        <begin position="51"/>
        <end position="60"/>
    </location>
</feature>
<evidence type="ECO:0000256" key="1">
    <source>
        <dbReference type="SAM" id="MobiDB-lite"/>
    </source>
</evidence>
<dbReference type="AlphaFoldDB" id="A0A7W6H6C4"/>
<evidence type="ECO:0000313" key="3">
    <source>
        <dbReference type="Proteomes" id="UP000542776"/>
    </source>
</evidence>
<dbReference type="Proteomes" id="UP000542776">
    <property type="component" value="Unassembled WGS sequence"/>
</dbReference>
<evidence type="ECO:0000313" key="2">
    <source>
        <dbReference type="EMBL" id="MBB3999410.1"/>
    </source>
</evidence>
<sequence>MSSADNMQRIDFDFVEPSPILDLNPVHRGRRIDCPPECRPQEDGSTTRARIAGDDDRGPVEIERGERPIFLRPHGGMVRKAWRCRWSHQASRRVR</sequence>
<feature type="region of interest" description="Disordered" evidence="1">
    <location>
        <begin position="32"/>
        <end position="60"/>
    </location>
</feature>
<gene>
    <name evidence="2" type="ORF">GGR04_003280</name>
</gene>
<accession>A0A7W6H6C4</accession>
<dbReference type="EMBL" id="JACIEK010000010">
    <property type="protein sequence ID" value="MBB3999410.1"/>
    <property type="molecule type" value="Genomic_DNA"/>
</dbReference>
<reference evidence="2 3" key="1">
    <citation type="submission" date="2020-08" db="EMBL/GenBank/DDBJ databases">
        <title>Genomic Encyclopedia of Type Strains, Phase IV (KMG-IV): sequencing the most valuable type-strain genomes for metagenomic binning, comparative biology and taxonomic classification.</title>
        <authorList>
            <person name="Goeker M."/>
        </authorList>
    </citation>
    <scope>NUCLEOTIDE SEQUENCE [LARGE SCALE GENOMIC DNA]</scope>
    <source>
        <strain evidence="2 3">DSM 102238</strain>
    </source>
</reference>
<keyword evidence="3" id="KW-1185">Reference proteome</keyword>
<proteinExistence type="predicted"/>